<comment type="subcellular location">
    <subcellularLocation>
        <location evidence="1">Cell membrane</location>
        <topology evidence="1">Multi-pass membrane protein</topology>
    </subcellularLocation>
</comment>
<evidence type="ECO:0000256" key="8">
    <source>
        <dbReference type="ARBA" id="ARBA00023136"/>
    </source>
</evidence>
<dbReference type="Pfam" id="PF00563">
    <property type="entry name" value="EAL"/>
    <property type="match status" value="1"/>
</dbReference>
<dbReference type="Pfam" id="PF12792">
    <property type="entry name" value="CSS-motif"/>
    <property type="match status" value="1"/>
</dbReference>
<dbReference type="EC" id="3.1.4.52" evidence="2"/>
<accession>A0ABS0ZGS9</accession>
<keyword evidence="3" id="KW-1003">Cell membrane</keyword>
<evidence type="ECO:0000256" key="1">
    <source>
        <dbReference type="ARBA" id="ARBA00004651"/>
    </source>
</evidence>
<keyword evidence="5 10" id="KW-0812">Transmembrane</keyword>
<evidence type="ECO:0000256" key="6">
    <source>
        <dbReference type="ARBA" id="ARBA00022801"/>
    </source>
</evidence>
<dbReference type="Gene3D" id="3.20.20.450">
    <property type="entry name" value="EAL domain"/>
    <property type="match status" value="1"/>
</dbReference>
<sequence length="518" mass="58251">MSKQITGLLLLAAICGGLAALCVGHYFAMKFQQKELESYSNYALNYSAKVAKDIFGSIQEAKQSSAEPCSIEDLAKLRTSLWEHKFIKDIGRVIDGRVSCTAEWGVLEDKPTLPEPTSSFPDQSKHWLNTDSVLGLPYQTGMDQDGNVIVFTSPFAFDGLRQPPSDMAVKVLRPENNFIYRSFGAFEIDSDMLVPLPSFAMWLPFPNRYLHYRTCIGPTLCAVGVNKVVGAYELPLSAVLMITGVGVCFGVMLFCPFYIRRMKRHSMIYHLRKAIVRRELSMVYQPKMDLNSKKVIGVESLVRWHSHEFGMVSPDTFIELAERHSLIRPLTQLVIETSLFEMSPLLTKYRDMSLSINLSIQDLFDASLMPFICECSKQNNIRTDQLVFEITERSAGDSHELANIVARYTEQGICISLDDFGTGYSNLAWLGRLNAKEIKVDKSFTQSIGTGSINQTMLDAIFSLVQRLNVRTVFEGVETQEQADYIQRACPNALAQGWLYAKPMIIPQLEAYLSIPKA</sequence>
<dbReference type="InterPro" id="IPR024744">
    <property type="entry name" value="CSS-motif_dom"/>
</dbReference>
<dbReference type="InterPro" id="IPR050706">
    <property type="entry name" value="Cyclic-di-GMP_PDE-like"/>
</dbReference>
<keyword evidence="13" id="KW-1185">Reference proteome</keyword>
<dbReference type="Proteomes" id="UP000598488">
    <property type="component" value="Unassembled WGS sequence"/>
</dbReference>
<evidence type="ECO:0000256" key="3">
    <source>
        <dbReference type="ARBA" id="ARBA00022475"/>
    </source>
</evidence>
<protein>
    <recommendedName>
        <fullName evidence="2">cyclic-guanylate-specific phosphodiesterase</fullName>
        <ecNumber evidence="2">3.1.4.52</ecNumber>
    </recommendedName>
</protein>
<evidence type="ECO:0000256" key="2">
    <source>
        <dbReference type="ARBA" id="ARBA00012282"/>
    </source>
</evidence>
<evidence type="ECO:0000259" key="11">
    <source>
        <dbReference type="PROSITE" id="PS50883"/>
    </source>
</evidence>
<dbReference type="InterPro" id="IPR035919">
    <property type="entry name" value="EAL_sf"/>
</dbReference>
<feature type="transmembrane region" description="Helical" evidence="10">
    <location>
        <begin position="236"/>
        <end position="259"/>
    </location>
</feature>
<keyword evidence="7 10" id="KW-1133">Transmembrane helix</keyword>
<dbReference type="SMART" id="SM00052">
    <property type="entry name" value="EAL"/>
    <property type="match status" value="1"/>
</dbReference>
<dbReference type="PANTHER" id="PTHR33121">
    <property type="entry name" value="CYCLIC DI-GMP PHOSPHODIESTERASE PDEF"/>
    <property type="match status" value="1"/>
</dbReference>
<dbReference type="EMBL" id="JAEMUH010000016">
    <property type="protein sequence ID" value="MBJ7552201.1"/>
    <property type="molecule type" value="Genomic_DNA"/>
</dbReference>
<proteinExistence type="predicted"/>
<evidence type="ECO:0000256" key="9">
    <source>
        <dbReference type="ARBA" id="ARBA00034290"/>
    </source>
</evidence>
<keyword evidence="4" id="KW-0973">c-di-GMP</keyword>
<name>A0ABS0ZGS9_9GAMM</name>
<organism evidence="12 13">
    <name type="scientific">Marinomonas ostreistagni</name>
    <dbReference type="NCBI Taxonomy" id="359209"/>
    <lineage>
        <taxon>Bacteria</taxon>
        <taxon>Pseudomonadati</taxon>
        <taxon>Pseudomonadota</taxon>
        <taxon>Gammaproteobacteria</taxon>
        <taxon>Oceanospirillales</taxon>
        <taxon>Oceanospirillaceae</taxon>
        <taxon>Marinomonas</taxon>
    </lineage>
</organism>
<evidence type="ECO:0000256" key="5">
    <source>
        <dbReference type="ARBA" id="ARBA00022692"/>
    </source>
</evidence>
<feature type="domain" description="EAL" evidence="11">
    <location>
        <begin position="264"/>
        <end position="517"/>
    </location>
</feature>
<dbReference type="PROSITE" id="PS50883">
    <property type="entry name" value="EAL"/>
    <property type="match status" value="1"/>
</dbReference>
<dbReference type="PANTHER" id="PTHR33121:SF79">
    <property type="entry name" value="CYCLIC DI-GMP PHOSPHODIESTERASE PDED-RELATED"/>
    <property type="match status" value="1"/>
</dbReference>
<comment type="caution">
    <text evidence="12">The sequence shown here is derived from an EMBL/GenBank/DDBJ whole genome shotgun (WGS) entry which is preliminary data.</text>
</comment>
<evidence type="ECO:0000313" key="13">
    <source>
        <dbReference type="Proteomes" id="UP000598488"/>
    </source>
</evidence>
<dbReference type="InterPro" id="IPR001633">
    <property type="entry name" value="EAL_dom"/>
</dbReference>
<gene>
    <name evidence="12" type="ORF">JHD44_16035</name>
</gene>
<evidence type="ECO:0000313" key="12">
    <source>
        <dbReference type="EMBL" id="MBJ7552201.1"/>
    </source>
</evidence>
<comment type="catalytic activity">
    <reaction evidence="9">
        <text>3',3'-c-di-GMP + H2O = 5'-phosphoguanylyl(3'-&gt;5')guanosine + H(+)</text>
        <dbReference type="Rhea" id="RHEA:24902"/>
        <dbReference type="ChEBI" id="CHEBI:15377"/>
        <dbReference type="ChEBI" id="CHEBI:15378"/>
        <dbReference type="ChEBI" id="CHEBI:58754"/>
        <dbReference type="ChEBI" id="CHEBI:58805"/>
        <dbReference type="EC" id="3.1.4.52"/>
    </reaction>
</comment>
<evidence type="ECO:0000256" key="4">
    <source>
        <dbReference type="ARBA" id="ARBA00022636"/>
    </source>
</evidence>
<reference evidence="12 13" key="1">
    <citation type="submission" date="2020-12" db="EMBL/GenBank/DDBJ databases">
        <title>Comparative genome analysis of fungal antagonists Marinomonas ostreistagni 398 and M. spartinae 468.</title>
        <authorList>
            <person name="Fields J.L."/>
            <person name="Mavrodi O.V."/>
            <person name="Biber P.D."/>
            <person name="Indest K.J."/>
            <person name="Mavrodi D.V."/>
        </authorList>
    </citation>
    <scope>NUCLEOTIDE SEQUENCE [LARGE SCALE GENOMIC DNA]</scope>
    <source>
        <strain evidence="12 13">USM7</strain>
    </source>
</reference>
<evidence type="ECO:0000256" key="10">
    <source>
        <dbReference type="SAM" id="Phobius"/>
    </source>
</evidence>
<keyword evidence="6" id="KW-0378">Hydrolase</keyword>
<dbReference type="CDD" id="cd01948">
    <property type="entry name" value="EAL"/>
    <property type="match status" value="1"/>
</dbReference>
<evidence type="ECO:0000256" key="7">
    <source>
        <dbReference type="ARBA" id="ARBA00022989"/>
    </source>
</evidence>
<dbReference type="SUPFAM" id="SSF141868">
    <property type="entry name" value="EAL domain-like"/>
    <property type="match status" value="1"/>
</dbReference>
<dbReference type="RefSeq" id="WP_199463776.1">
    <property type="nucleotide sequence ID" value="NZ_JAEMUH010000016.1"/>
</dbReference>
<keyword evidence="8 10" id="KW-0472">Membrane</keyword>